<dbReference type="Gene3D" id="3.10.350.10">
    <property type="entry name" value="LysM domain"/>
    <property type="match status" value="1"/>
</dbReference>
<keyword evidence="3" id="KW-0456">Lyase</keyword>
<evidence type="ECO:0000313" key="3">
    <source>
        <dbReference type="EMBL" id="CAI8827889.1"/>
    </source>
</evidence>
<dbReference type="GO" id="GO:0016829">
    <property type="term" value="F:lyase activity"/>
    <property type="evidence" value="ECO:0007669"/>
    <property type="project" value="UniProtKB-KW"/>
</dbReference>
<feature type="domain" description="LysM" evidence="2">
    <location>
        <begin position="493"/>
        <end position="537"/>
    </location>
</feature>
<feature type="signal peptide" evidence="1">
    <location>
        <begin position="1"/>
        <end position="31"/>
    </location>
</feature>
<dbReference type="CDD" id="cd00118">
    <property type="entry name" value="LysM"/>
    <property type="match status" value="1"/>
</dbReference>
<dbReference type="InterPro" id="IPR023346">
    <property type="entry name" value="Lysozyme-like_dom_sf"/>
</dbReference>
<dbReference type="CDD" id="cd16894">
    <property type="entry name" value="MltD-like"/>
    <property type="match status" value="1"/>
</dbReference>
<dbReference type="PROSITE" id="PS51782">
    <property type="entry name" value="LYSM"/>
    <property type="match status" value="1"/>
</dbReference>
<dbReference type="Proteomes" id="UP001162030">
    <property type="component" value="Chromosome"/>
</dbReference>
<accession>A0ABM9I1J1</accession>
<keyword evidence="1" id="KW-0732">Signal</keyword>
<dbReference type="Gene3D" id="1.10.530.10">
    <property type="match status" value="1"/>
</dbReference>
<evidence type="ECO:0000256" key="1">
    <source>
        <dbReference type="SAM" id="SignalP"/>
    </source>
</evidence>
<organism evidence="3 4">
    <name type="scientific">Methylocaldum szegediense</name>
    <dbReference type="NCBI Taxonomy" id="73780"/>
    <lineage>
        <taxon>Bacteria</taxon>
        <taxon>Pseudomonadati</taxon>
        <taxon>Pseudomonadota</taxon>
        <taxon>Gammaproteobacteria</taxon>
        <taxon>Methylococcales</taxon>
        <taxon>Methylococcaceae</taxon>
        <taxon>Methylocaldum</taxon>
    </lineage>
</organism>
<keyword evidence="4" id="KW-1185">Reference proteome</keyword>
<feature type="chain" id="PRO_5046727643" evidence="1">
    <location>
        <begin position="32"/>
        <end position="542"/>
    </location>
</feature>
<sequence>MEIDRMKPGITFCTWMTFAVLAVFFAGSADADNVPLGYRYPDEAPKQVDSPFAEPPGLQDAVQFWRQVFGVWRLNQFALHDNVHLGVVYDVIKLPDVDGNGLTPEQKSSVEWYVNALKDELQELEERVRFGAPLSDSQQRLFDLLVAHAGEGAIYGASQRVRSQRGLRERFLRGLEISGRYDRLFRRIFREAHLPEDLALLPHVESSFVNHAQSTAGAVGMWQFMRSTARRCLHLSRAVDERFDPVFAARGAARYLAHAYDVLGDWGLAITSYNHGIGGMVRASREFGPDLGRIVRYYQGPAFGFASRNFYAEFLAVRSIIQNLPDYFPEGVSFEPPLRHDLLRLTRPVSVTHLATAHGVERDTLAALNPAWTTTAIKGHTLLPAGIDVWLPRGTLASASGFSDYGEPVLMAGGDLLPDQTPQASETDGRIITAGLSDFTEESVSVRPRLLVAPAPVPPSDIVRTSAHRKTAAKTANSGLKAKSKQSPKQAIRIHTVRRGESPRVIAAKYGVGLRKLLTINAITKRTVLRPGQKLRIPLSSS</sequence>
<proteinExistence type="predicted"/>
<evidence type="ECO:0000313" key="4">
    <source>
        <dbReference type="Proteomes" id="UP001162030"/>
    </source>
</evidence>
<dbReference type="SUPFAM" id="SSF54106">
    <property type="entry name" value="LysM domain"/>
    <property type="match status" value="1"/>
</dbReference>
<dbReference type="EMBL" id="OX458333">
    <property type="protein sequence ID" value="CAI8827889.1"/>
    <property type="molecule type" value="Genomic_DNA"/>
</dbReference>
<dbReference type="InterPro" id="IPR036779">
    <property type="entry name" value="LysM_dom_sf"/>
</dbReference>
<dbReference type="SMART" id="SM00257">
    <property type="entry name" value="LysM"/>
    <property type="match status" value="1"/>
</dbReference>
<reference evidence="3 4" key="1">
    <citation type="submission" date="2023-03" db="EMBL/GenBank/DDBJ databases">
        <authorList>
            <person name="Pearce D."/>
        </authorList>
    </citation>
    <scope>NUCLEOTIDE SEQUENCE [LARGE SCALE GENOMIC DNA]</scope>
    <source>
        <strain evidence="3">Msz</strain>
    </source>
</reference>
<dbReference type="InterPro" id="IPR008258">
    <property type="entry name" value="Transglycosylase_SLT_dom_1"/>
</dbReference>
<gene>
    <name evidence="3" type="ORF">MSZNOR_2088</name>
</gene>
<dbReference type="EC" id="4.2.2.-" evidence="3"/>
<dbReference type="Pfam" id="PF01464">
    <property type="entry name" value="SLT"/>
    <property type="match status" value="1"/>
</dbReference>
<dbReference type="InterPro" id="IPR018392">
    <property type="entry name" value="LysM"/>
</dbReference>
<evidence type="ECO:0000259" key="2">
    <source>
        <dbReference type="PROSITE" id="PS51782"/>
    </source>
</evidence>
<name>A0ABM9I1J1_9GAMM</name>
<dbReference type="SUPFAM" id="SSF53955">
    <property type="entry name" value="Lysozyme-like"/>
    <property type="match status" value="1"/>
</dbReference>
<dbReference type="Pfam" id="PF01476">
    <property type="entry name" value="LysM"/>
    <property type="match status" value="1"/>
</dbReference>
<protein>
    <submittedName>
        <fullName evidence="3">Membrane-bound lytic murein transglycosylase D</fullName>
        <ecNumber evidence="3">4.2.2.-</ecNumber>
    </submittedName>
</protein>